<feature type="transmembrane region" description="Helical" evidence="1">
    <location>
        <begin position="72"/>
        <end position="90"/>
    </location>
</feature>
<accession>A0A7X3F256</accession>
<evidence type="ECO:0000256" key="1">
    <source>
        <dbReference type="SAM" id="Phobius"/>
    </source>
</evidence>
<keyword evidence="1" id="KW-0812">Transmembrane</keyword>
<dbReference type="RefSeq" id="WP_128610148.1">
    <property type="nucleotide sequence ID" value="NZ_JBFUNT010000005.1"/>
</dbReference>
<protein>
    <recommendedName>
        <fullName evidence="4">Membrane transporter protein</fullName>
    </recommendedName>
</protein>
<proteinExistence type="predicted"/>
<organism evidence="2 3">
    <name type="scientific">Pseudomonas monteilii</name>
    <dbReference type="NCBI Taxonomy" id="76759"/>
    <lineage>
        <taxon>Bacteria</taxon>
        <taxon>Pseudomonadati</taxon>
        <taxon>Pseudomonadota</taxon>
        <taxon>Gammaproteobacteria</taxon>
        <taxon>Pseudomonadales</taxon>
        <taxon>Pseudomonadaceae</taxon>
        <taxon>Pseudomonas</taxon>
    </lineage>
</organism>
<feature type="transmembrane region" description="Helical" evidence="1">
    <location>
        <begin position="31"/>
        <end position="51"/>
    </location>
</feature>
<dbReference type="AlphaFoldDB" id="A0A7X3F256"/>
<evidence type="ECO:0000313" key="3">
    <source>
        <dbReference type="Proteomes" id="UP000440965"/>
    </source>
</evidence>
<reference evidence="2 3" key="1">
    <citation type="submission" date="2019-10" db="EMBL/GenBank/DDBJ databases">
        <title>XDR Pseudomonas monteilii producing IMP-16 from LCR.</title>
        <authorList>
            <person name="Ballaben A."/>
            <person name="Doi Y."/>
        </authorList>
    </citation>
    <scope>NUCLEOTIDE SEQUENCE [LARGE SCALE GENOMIC DNA]</scope>
    <source>
        <strain evidence="2 3">597/14</strain>
    </source>
</reference>
<gene>
    <name evidence="2" type="ORF">F9Z43_10960</name>
</gene>
<evidence type="ECO:0000313" key="2">
    <source>
        <dbReference type="EMBL" id="MVF49830.1"/>
    </source>
</evidence>
<keyword evidence="1" id="KW-0472">Membrane</keyword>
<comment type="caution">
    <text evidence="2">The sequence shown here is derived from an EMBL/GenBank/DDBJ whole genome shotgun (WGS) entry which is preliminary data.</text>
</comment>
<dbReference type="Proteomes" id="UP000440965">
    <property type="component" value="Unassembled WGS sequence"/>
</dbReference>
<sequence length="121" mass="12551">MELILIGFAALLASGLTLLSGFGQGTAPMPVFALFFPLQLAIAATAVVHFANNLFKLGLMAQQTDWSVVVKFSLPAAFTATLGAGSLAFFDQLPRVGPSGHHGLSASGTTRKELLGSYAPD</sequence>
<name>A0A7X3F256_9PSED</name>
<evidence type="ECO:0008006" key="4">
    <source>
        <dbReference type="Google" id="ProtNLM"/>
    </source>
</evidence>
<dbReference type="EMBL" id="WEIK01000008">
    <property type="protein sequence ID" value="MVF49830.1"/>
    <property type="molecule type" value="Genomic_DNA"/>
</dbReference>
<keyword evidence="1" id="KW-1133">Transmembrane helix</keyword>